<protein>
    <submittedName>
        <fullName evidence="1">Uncharacterized protein</fullName>
    </submittedName>
</protein>
<gene>
    <name evidence="1" type="ORF">FRZ40_32275</name>
</gene>
<organism evidence="1 2">
    <name type="scientific">Paraburkholderia azotifigens</name>
    <dbReference type="NCBI Taxonomy" id="2057004"/>
    <lineage>
        <taxon>Bacteria</taxon>
        <taxon>Pseudomonadati</taxon>
        <taxon>Pseudomonadota</taxon>
        <taxon>Betaproteobacteria</taxon>
        <taxon>Burkholderiales</taxon>
        <taxon>Burkholderiaceae</taxon>
        <taxon>Paraburkholderia</taxon>
    </lineage>
</organism>
<reference evidence="1 2" key="1">
    <citation type="journal article" date="2018" name="Int. J. Syst. Evol. Microbiol.">
        <title>Paraburkholderia azotifigens sp. nov., a nitrogen-fixing bacterium isolated from paddy soil.</title>
        <authorList>
            <person name="Choi G.M."/>
            <person name="Im W.T."/>
        </authorList>
    </citation>
    <scope>NUCLEOTIDE SEQUENCE [LARGE SCALE GENOMIC DNA]</scope>
    <source>
        <strain evidence="1 2">NF 2-5-3</strain>
    </source>
</reference>
<accession>A0A5C6V341</accession>
<sequence length="110" mass="12608">MEQIVRLKRPRQTFSKRLLEAEPRQKDYAHLALYSSFRELLSRAHVNCTPPPKESVEICAGCPQLLQYEFIARSNLADYDLAQLSVGILNPHIGRRAFLLELLVLAEAYP</sequence>
<dbReference type="EMBL" id="VOQS01000005">
    <property type="protein sequence ID" value="TXC79101.1"/>
    <property type="molecule type" value="Genomic_DNA"/>
</dbReference>
<name>A0A5C6V341_9BURK</name>
<dbReference type="AlphaFoldDB" id="A0A5C6V341"/>
<dbReference type="RefSeq" id="WP_147236920.1">
    <property type="nucleotide sequence ID" value="NZ_VOQS01000005.1"/>
</dbReference>
<evidence type="ECO:0000313" key="2">
    <source>
        <dbReference type="Proteomes" id="UP000321776"/>
    </source>
</evidence>
<comment type="caution">
    <text evidence="1">The sequence shown here is derived from an EMBL/GenBank/DDBJ whole genome shotgun (WGS) entry which is preliminary data.</text>
</comment>
<evidence type="ECO:0000313" key="1">
    <source>
        <dbReference type="EMBL" id="TXC79101.1"/>
    </source>
</evidence>
<proteinExistence type="predicted"/>
<dbReference type="Proteomes" id="UP000321776">
    <property type="component" value="Unassembled WGS sequence"/>
</dbReference>